<evidence type="ECO:0000313" key="1">
    <source>
        <dbReference type="EMBL" id="KAK9221619.1"/>
    </source>
</evidence>
<protein>
    <submittedName>
        <fullName evidence="1">Uncharacterized protein</fullName>
    </submittedName>
</protein>
<dbReference type="AlphaFoldDB" id="A0AAP0MSW0"/>
<proteinExistence type="predicted"/>
<dbReference type="EMBL" id="JBCGBO010000002">
    <property type="protein sequence ID" value="KAK9221619.1"/>
    <property type="molecule type" value="Genomic_DNA"/>
</dbReference>
<accession>A0AAP0MSW0</accession>
<organism evidence="1 2">
    <name type="scientific">Citrus x changshan-huyou</name>
    <dbReference type="NCBI Taxonomy" id="2935761"/>
    <lineage>
        <taxon>Eukaryota</taxon>
        <taxon>Viridiplantae</taxon>
        <taxon>Streptophyta</taxon>
        <taxon>Embryophyta</taxon>
        <taxon>Tracheophyta</taxon>
        <taxon>Spermatophyta</taxon>
        <taxon>Magnoliopsida</taxon>
        <taxon>eudicotyledons</taxon>
        <taxon>Gunneridae</taxon>
        <taxon>Pentapetalae</taxon>
        <taxon>rosids</taxon>
        <taxon>malvids</taxon>
        <taxon>Sapindales</taxon>
        <taxon>Rutaceae</taxon>
        <taxon>Aurantioideae</taxon>
        <taxon>Citrus</taxon>
    </lineage>
</organism>
<comment type="caution">
    <text evidence="1">The sequence shown here is derived from an EMBL/GenBank/DDBJ whole genome shotgun (WGS) entry which is preliminary data.</text>
</comment>
<reference evidence="1 2" key="1">
    <citation type="submission" date="2024-05" db="EMBL/GenBank/DDBJ databases">
        <title>Haplotype-resolved chromosome-level genome assembly of Huyou (Citrus changshanensis).</title>
        <authorList>
            <person name="Miao C."/>
            <person name="Chen W."/>
            <person name="Wu Y."/>
            <person name="Wang L."/>
            <person name="Zhao S."/>
            <person name="Grierson D."/>
            <person name="Xu C."/>
            <person name="Chen K."/>
        </authorList>
    </citation>
    <scope>NUCLEOTIDE SEQUENCE [LARGE SCALE GENOMIC DNA]</scope>
    <source>
        <strain evidence="1">01-14</strain>
        <tissue evidence="1">Leaf</tissue>
    </source>
</reference>
<evidence type="ECO:0000313" key="2">
    <source>
        <dbReference type="Proteomes" id="UP001428341"/>
    </source>
</evidence>
<sequence length="57" mass="6428">MGTWELKISRRCCQKLIDVLLKVEAYIVMDNLGMMPVSTISSITLLIELDVKDMGVL</sequence>
<gene>
    <name evidence="1" type="ORF">WN944_010046</name>
</gene>
<dbReference type="Proteomes" id="UP001428341">
    <property type="component" value="Unassembled WGS sequence"/>
</dbReference>
<name>A0AAP0MSW0_9ROSI</name>
<keyword evidence="2" id="KW-1185">Reference proteome</keyword>